<dbReference type="EMBL" id="SNRW01003028">
    <property type="protein sequence ID" value="KAA6390999.1"/>
    <property type="molecule type" value="Genomic_DNA"/>
</dbReference>
<gene>
    <name evidence="1" type="ORF">EZS28_013475</name>
</gene>
<organism evidence="1 2">
    <name type="scientific">Streblomastix strix</name>
    <dbReference type="NCBI Taxonomy" id="222440"/>
    <lineage>
        <taxon>Eukaryota</taxon>
        <taxon>Metamonada</taxon>
        <taxon>Preaxostyla</taxon>
        <taxon>Oxymonadida</taxon>
        <taxon>Streblomastigidae</taxon>
        <taxon>Streblomastix</taxon>
    </lineage>
</organism>
<reference evidence="1 2" key="1">
    <citation type="submission" date="2019-03" db="EMBL/GenBank/DDBJ databases">
        <title>Single cell metagenomics reveals metabolic interactions within the superorganism composed of flagellate Streblomastix strix and complex community of Bacteroidetes bacteria on its surface.</title>
        <authorList>
            <person name="Treitli S.C."/>
            <person name="Kolisko M."/>
            <person name="Husnik F."/>
            <person name="Keeling P."/>
            <person name="Hampl V."/>
        </authorList>
    </citation>
    <scope>NUCLEOTIDE SEQUENCE [LARGE SCALE GENOMIC DNA]</scope>
    <source>
        <strain evidence="1">ST1C</strain>
    </source>
</reference>
<protein>
    <submittedName>
        <fullName evidence="1">Uncharacterized protein</fullName>
    </submittedName>
</protein>
<dbReference type="AlphaFoldDB" id="A0A5J4W9G5"/>
<comment type="caution">
    <text evidence="1">The sequence shown here is derived from an EMBL/GenBank/DDBJ whole genome shotgun (WGS) entry which is preliminary data.</text>
</comment>
<dbReference type="Proteomes" id="UP000324800">
    <property type="component" value="Unassembled WGS sequence"/>
</dbReference>
<sequence length="243" mass="26625">MVQPYDNSSIVYAGGGVRLIADIQGTSYSKQQDDAVQQLNADKTQLIDSYTNIEADNLSNFKANIGTVTGSSFIQFDANNTVVLLRAGGTKSISEFLSAPTDLSNHYTKTQTYSKTETDYKNVRLEDSIQQTITGRLKFINPFGEKYDESKDPVANTYLTQLKIDLKLTNYVKTVNQQSINGTKKFNANTNASCLVKTGKGDSLILFADGSDGLLSSSDRVQVEDITTTKRKTLTGAQALRDI</sequence>
<evidence type="ECO:0000313" key="1">
    <source>
        <dbReference type="EMBL" id="KAA6390999.1"/>
    </source>
</evidence>
<accession>A0A5J4W9G5</accession>
<evidence type="ECO:0000313" key="2">
    <source>
        <dbReference type="Proteomes" id="UP000324800"/>
    </source>
</evidence>
<name>A0A5J4W9G5_9EUKA</name>
<proteinExistence type="predicted"/>